<gene>
    <name evidence="8" type="primary">amrS</name>
    <name evidence="8" type="ORF">COS49_02490</name>
</gene>
<dbReference type="NCBIfam" id="TIGR04337">
    <property type="entry name" value="AmmeMemoSam_rS"/>
    <property type="match status" value="1"/>
</dbReference>
<dbReference type="InterPro" id="IPR013785">
    <property type="entry name" value="Aldolase_TIM"/>
</dbReference>
<dbReference type="Gene3D" id="3.20.20.70">
    <property type="entry name" value="Aldolase class I"/>
    <property type="match status" value="1"/>
</dbReference>
<keyword evidence="1" id="KW-0004">4Fe-4S</keyword>
<evidence type="ECO:0000259" key="7">
    <source>
        <dbReference type="PROSITE" id="PS51918"/>
    </source>
</evidence>
<dbReference type="InterPro" id="IPR034457">
    <property type="entry name" value="Organic_radical-activating"/>
</dbReference>
<keyword evidence="4 6" id="KW-0408">Iron</keyword>
<evidence type="ECO:0000256" key="6">
    <source>
        <dbReference type="PIRSR" id="PIRSR004869-50"/>
    </source>
</evidence>
<name>A0A2M7BU34_9BACT</name>
<dbReference type="CDD" id="cd01335">
    <property type="entry name" value="Radical_SAM"/>
    <property type="match status" value="1"/>
</dbReference>
<dbReference type="Pfam" id="PF04055">
    <property type="entry name" value="Radical_SAM"/>
    <property type="match status" value="1"/>
</dbReference>
<dbReference type="SFLD" id="SFLDG01101">
    <property type="entry name" value="Uncharacterised_Radical_SAM_Su"/>
    <property type="match status" value="1"/>
</dbReference>
<evidence type="ECO:0000256" key="5">
    <source>
        <dbReference type="ARBA" id="ARBA00023014"/>
    </source>
</evidence>
<keyword evidence="3 6" id="KW-0479">Metal-binding</keyword>
<dbReference type="PIRSF" id="PIRSF004869">
    <property type="entry name" value="PflX_prd"/>
    <property type="match status" value="1"/>
</dbReference>
<feature type="binding site" evidence="6">
    <location>
        <position position="82"/>
    </location>
    <ligand>
        <name>[4Fe-4S] cluster</name>
        <dbReference type="ChEBI" id="CHEBI:49883"/>
        <note>4Fe-4S-S-AdoMet</note>
    </ligand>
</feature>
<dbReference type="Proteomes" id="UP000229894">
    <property type="component" value="Unassembled WGS sequence"/>
</dbReference>
<dbReference type="SUPFAM" id="SSF102114">
    <property type="entry name" value="Radical SAM enzymes"/>
    <property type="match status" value="1"/>
</dbReference>
<dbReference type="InterPro" id="IPR058240">
    <property type="entry name" value="rSAM_sf"/>
</dbReference>
<organism evidence="8 9">
    <name type="scientific">Candidatus Portnoybacteria bacterium CG03_land_8_20_14_0_80_41_10</name>
    <dbReference type="NCBI Taxonomy" id="1974808"/>
    <lineage>
        <taxon>Bacteria</taxon>
        <taxon>Candidatus Portnoyibacteriota</taxon>
    </lineage>
</organism>
<dbReference type="GO" id="GO:0051539">
    <property type="term" value="F:4 iron, 4 sulfur cluster binding"/>
    <property type="evidence" value="ECO:0007669"/>
    <property type="project" value="UniProtKB-KW"/>
</dbReference>
<dbReference type="EMBL" id="PEUX01000054">
    <property type="protein sequence ID" value="PIV10076.1"/>
    <property type="molecule type" value="Genomic_DNA"/>
</dbReference>
<evidence type="ECO:0000256" key="4">
    <source>
        <dbReference type="ARBA" id="ARBA00023004"/>
    </source>
</evidence>
<dbReference type="InterPro" id="IPR027596">
    <property type="entry name" value="AmmeMemoSam_rS"/>
</dbReference>
<dbReference type="InterPro" id="IPR016431">
    <property type="entry name" value="Pyrv-formate_lyase-activ_prd"/>
</dbReference>
<feature type="domain" description="Radical SAM core" evidence="7">
    <location>
        <begin position="67"/>
        <end position="285"/>
    </location>
</feature>
<dbReference type="AlphaFoldDB" id="A0A2M7BU34"/>
<dbReference type="PROSITE" id="PS51918">
    <property type="entry name" value="RADICAL_SAM"/>
    <property type="match status" value="1"/>
</dbReference>
<accession>A0A2M7BU34</accession>
<keyword evidence="5 6" id="KW-0411">Iron-sulfur</keyword>
<sequence>MKEALLYQKLKDKKVRCQTCHHYCLILPGKRGICGVRENQNGKLYSLVYGKAAAVNIDPIEKKPLYHFLPGTYSLSLATVGCNLACHNCQNWDISQGPKLNKPISGQEMPPEEIIQEALADHCPSISYTYTEPTIFLEYALEIMKLARKKRLKNIWVTNGFMSPQALKLILPELDAANVDIKSFENSFYQKYCGGRLKPILENIKEMKRKGVWVEITTLIIPGLSDSPAMLKKIAQFIKNELGPETPWHLSRFFPEVSWQMKDLPATPLKSLEKAHQIGLAAGLKYVHKGNI</sequence>
<evidence type="ECO:0000256" key="2">
    <source>
        <dbReference type="ARBA" id="ARBA00022691"/>
    </source>
</evidence>
<dbReference type="SFLD" id="SFLDS00029">
    <property type="entry name" value="Radical_SAM"/>
    <property type="match status" value="1"/>
</dbReference>
<dbReference type="PANTHER" id="PTHR30352">
    <property type="entry name" value="PYRUVATE FORMATE-LYASE-ACTIVATING ENZYME"/>
    <property type="match status" value="1"/>
</dbReference>
<evidence type="ECO:0000256" key="1">
    <source>
        <dbReference type="ARBA" id="ARBA00022485"/>
    </source>
</evidence>
<dbReference type="GO" id="GO:0046872">
    <property type="term" value="F:metal ion binding"/>
    <property type="evidence" value="ECO:0007669"/>
    <property type="project" value="UniProtKB-KW"/>
</dbReference>
<evidence type="ECO:0000256" key="3">
    <source>
        <dbReference type="ARBA" id="ARBA00022723"/>
    </source>
</evidence>
<keyword evidence="2 6" id="KW-0949">S-adenosyl-L-methionine</keyword>
<comment type="cofactor">
    <cofactor evidence="6">
        <name>[4Fe-4S] cluster</name>
        <dbReference type="ChEBI" id="CHEBI:49883"/>
    </cofactor>
    <text evidence="6">Binds 1 [4Fe-4S] cluster. The cluster is coordinated with 3 cysteines and an exchangeable S-adenosyl-L-methionine.</text>
</comment>
<evidence type="ECO:0000313" key="9">
    <source>
        <dbReference type="Proteomes" id="UP000229894"/>
    </source>
</evidence>
<dbReference type="PANTHER" id="PTHR30352:SF5">
    <property type="entry name" value="PYRUVATE FORMATE-LYASE 1-ACTIVATING ENZYME"/>
    <property type="match status" value="1"/>
</dbReference>
<feature type="binding site" evidence="6">
    <location>
        <position position="89"/>
    </location>
    <ligand>
        <name>[4Fe-4S] cluster</name>
        <dbReference type="ChEBI" id="CHEBI:49883"/>
        <note>4Fe-4S-S-AdoMet</note>
    </ligand>
</feature>
<proteinExistence type="predicted"/>
<protein>
    <submittedName>
        <fullName evidence="8">AmmeMemoRadiSam system radical SAM enzyme</fullName>
    </submittedName>
</protein>
<evidence type="ECO:0000313" key="8">
    <source>
        <dbReference type="EMBL" id="PIV10076.1"/>
    </source>
</evidence>
<comment type="caution">
    <text evidence="8">The sequence shown here is derived from an EMBL/GenBank/DDBJ whole genome shotgun (WGS) entry which is preliminary data.</text>
</comment>
<feature type="binding site" evidence="6">
    <location>
        <position position="86"/>
    </location>
    <ligand>
        <name>[4Fe-4S] cluster</name>
        <dbReference type="ChEBI" id="CHEBI:49883"/>
        <note>4Fe-4S-S-AdoMet</note>
    </ligand>
</feature>
<dbReference type="InterPro" id="IPR007197">
    <property type="entry name" value="rSAM"/>
</dbReference>
<dbReference type="GO" id="GO:0003824">
    <property type="term" value="F:catalytic activity"/>
    <property type="evidence" value="ECO:0007669"/>
    <property type="project" value="InterPro"/>
</dbReference>
<reference evidence="9" key="1">
    <citation type="submission" date="2017-09" db="EMBL/GenBank/DDBJ databases">
        <title>Depth-based differentiation of microbial function through sediment-hosted aquifers and enrichment of novel symbionts in the deep terrestrial subsurface.</title>
        <authorList>
            <person name="Probst A.J."/>
            <person name="Ladd B."/>
            <person name="Jarett J.K."/>
            <person name="Geller-Mcgrath D.E."/>
            <person name="Sieber C.M.K."/>
            <person name="Emerson J.B."/>
            <person name="Anantharaman K."/>
            <person name="Thomas B.C."/>
            <person name="Malmstrom R."/>
            <person name="Stieglmeier M."/>
            <person name="Klingl A."/>
            <person name="Woyke T."/>
            <person name="Ryan C.M."/>
            <person name="Banfield J.F."/>
        </authorList>
    </citation>
    <scope>NUCLEOTIDE SEQUENCE [LARGE SCALE GENOMIC DNA]</scope>
</reference>